<accession>A0A931B7X3</accession>
<gene>
    <name evidence="2" type="ORF">I2501_21825</name>
</gene>
<sequence>MQSGESRQNGRSQLRLAAVVGEIEGLWTAWLRARGPGRRQRLLAELGQAGARLAAEAAQAQRALSRSAQPSGLPASRISSPRVPQPRTRRSRRLVAARRGAEWIAGRFSDE</sequence>
<evidence type="ECO:0000313" key="3">
    <source>
        <dbReference type="Proteomes" id="UP000657385"/>
    </source>
</evidence>
<dbReference type="AlphaFoldDB" id="A0A931B7X3"/>
<feature type="region of interest" description="Disordered" evidence="1">
    <location>
        <begin position="61"/>
        <end position="94"/>
    </location>
</feature>
<dbReference type="Proteomes" id="UP000657385">
    <property type="component" value="Unassembled WGS sequence"/>
</dbReference>
<comment type="caution">
    <text evidence="2">The sequence shown here is derived from an EMBL/GenBank/DDBJ whole genome shotgun (WGS) entry which is preliminary data.</text>
</comment>
<evidence type="ECO:0000313" key="2">
    <source>
        <dbReference type="EMBL" id="MBF9070666.1"/>
    </source>
</evidence>
<name>A0A931B7X3_9ACTN</name>
<keyword evidence="3" id="KW-1185">Reference proteome</keyword>
<dbReference type="RefSeq" id="WP_196195839.1">
    <property type="nucleotide sequence ID" value="NZ_JADPRT010000009.1"/>
</dbReference>
<reference evidence="2" key="1">
    <citation type="submission" date="2020-11" db="EMBL/GenBank/DDBJ databases">
        <title>Isolation and identification of active actinomycetes.</title>
        <authorList>
            <person name="Yu B."/>
        </authorList>
    </citation>
    <scope>NUCLEOTIDE SEQUENCE</scope>
    <source>
        <strain evidence="2">NEAU-YB345</strain>
    </source>
</reference>
<protein>
    <submittedName>
        <fullName evidence="2">Uncharacterized protein</fullName>
    </submittedName>
</protein>
<dbReference type="EMBL" id="JADPRT010000009">
    <property type="protein sequence ID" value="MBF9070666.1"/>
    <property type="molecule type" value="Genomic_DNA"/>
</dbReference>
<proteinExistence type="predicted"/>
<organism evidence="2 3">
    <name type="scientific">Streptacidiphilus fuscans</name>
    <dbReference type="NCBI Taxonomy" id="2789292"/>
    <lineage>
        <taxon>Bacteria</taxon>
        <taxon>Bacillati</taxon>
        <taxon>Actinomycetota</taxon>
        <taxon>Actinomycetes</taxon>
        <taxon>Kitasatosporales</taxon>
        <taxon>Streptomycetaceae</taxon>
        <taxon>Streptacidiphilus</taxon>
    </lineage>
</organism>
<evidence type="ECO:0000256" key="1">
    <source>
        <dbReference type="SAM" id="MobiDB-lite"/>
    </source>
</evidence>